<proteinExistence type="predicted"/>
<evidence type="ECO:0000313" key="2">
    <source>
        <dbReference type="Proteomes" id="UP001417504"/>
    </source>
</evidence>
<reference evidence="1 2" key="1">
    <citation type="submission" date="2024-01" db="EMBL/GenBank/DDBJ databases">
        <title>Genome assemblies of Stephania.</title>
        <authorList>
            <person name="Yang L."/>
        </authorList>
    </citation>
    <scope>NUCLEOTIDE SEQUENCE [LARGE SCALE GENOMIC DNA]</scope>
    <source>
        <strain evidence="1">QJT</strain>
        <tissue evidence="1">Leaf</tissue>
    </source>
</reference>
<organism evidence="1 2">
    <name type="scientific">Stephania japonica</name>
    <dbReference type="NCBI Taxonomy" id="461633"/>
    <lineage>
        <taxon>Eukaryota</taxon>
        <taxon>Viridiplantae</taxon>
        <taxon>Streptophyta</taxon>
        <taxon>Embryophyta</taxon>
        <taxon>Tracheophyta</taxon>
        <taxon>Spermatophyta</taxon>
        <taxon>Magnoliopsida</taxon>
        <taxon>Ranunculales</taxon>
        <taxon>Menispermaceae</taxon>
        <taxon>Menispermoideae</taxon>
        <taxon>Cissampelideae</taxon>
        <taxon>Stephania</taxon>
    </lineage>
</organism>
<accession>A0AAP0PI87</accession>
<protein>
    <submittedName>
        <fullName evidence="1">Uncharacterized protein</fullName>
    </submittedName>
</protein>
<dbReference type="AlphaFoldDB" id="A0AAP0PI87"/>
<sequence>MGRGDELLKMLGTAKDDHTRVEAFKALLALAESDKVVENQHKARATSLLMSISNSSEDSEYMTYKYKLLRRFQDLKYDIWNLLVRGQSQGMRREIPKSPFGSNELRKQKEARRKLITRRQALRDEAWGAN</sequence>
<dbReference type="EMBL" id="JBBNAE010000002">
    <property type="protein sequence ID" value="KAK9145793.1"/>
    <property type="molecule type" value="Genomic_DNA"/>
</dbReference>
<evidence type="ECO:0000313" key="1">
    <source>
        <dbReference type="EMBL" id="KAK9145793.1"/>
    </source>
</evidence>
<name>A0AAP0PI87_9MAGN</name>
<keyword evidence="2" id="KW-1185">Reference proteome</keyword>
<dbReference type="Proteomes" id="UP001417504">
    <property type="component" value="Unassembled WGS sequence"/>
</dbReference>
<dbReference type="PANTHER" id="PTHR47673:SF1">
    <property type="entry name" value="ARM REPEAT SUPERFAMILY PROTEIN"/>
    <property type="match status" value="1"/>
</dbReference>
<comment type="caution">
    <text evidence="1">The sequence shown here is derived from an EMBL/GenBank/DDBJ whole genome shotgun (WGS) entry which is preliminary data.</text>
</comment>
<dbReference type="PANTHER" id="PTHR47673">
    <property type="entry name" value="ARM REPEAT SUPERFAMILY PROTEIN"/>
    <property type="match status" value="1"/>
</dbReference>
<gene>
    <name evidence="1" type="ORF">Sjap_005696</name>
</gene>